<evidence type="ECO:0000313" key="5">
    <source>
        <dbReference type="Proteomes" id="UP001276840"/>
    </source>
</evidence>
<dbReference type="InterPro" id="IPR001789">
    <property type="entry name" value="Sig_transdc_resp-reg_receiver"/>
</dbReference>
<evidence type="ECO:0000256" key="2">
    <source>
        <dbReference type="PROSITE-ProRule" id="PRU00169"/>
    </source>
</evidence>
<dbReference type="RefSeq" id="WP_320234267.1">
    <property type="nucleotide sequence ID" value="NZ_JAVIJF010000012.1"/>
</dbReference>
<dbReference type="InterPro" id="IPR011006">
    <property type="entry name" value="CheY-like_superfamily"/>
</dbReference>
<feature type="modified residue" description="4-aspartylphosphate" evidence="2">
    <location>
        <position position="56"/>
    </location>
</feature>
<feature type="domain" description="Response regulatory" evidence="3">
    <location>
        <begin position="5"/>
        <end position="120"/>
    </location>
</feature>
<sequence>MPHRAILVVEDVFLIRMDLESSLEEAGFKVVSAPNAQLAIEIFDAGPSKIRGLVTDIRLGPGKLGWEIARYMRRSDPAMPVVYVSGDGAASWAEQGVPNSVMIAKPFAMTQITMALANLLNQQSPIHPGNVS</sequence>
<dbReference type="PANTHER" id="PTHR44591">
    <property type="entry name" value="STRESS RESPONSE REGULATOR PROTEIN 1"/>
    <property type="match status" value="1"/>
</dbReference>
<gene>
    <name evidence="4" type="ORF">RFM68_17590</name>
</gene>
<protein>
    <submittedName>
        <fullName evidence="4">Response regulator</fullName>
    </submittedName>
</protein>
<organism evidence="4 5">
    <name type="scientific">Mesorhizobium montanum</name>
    <dbReference type="NCBI Taxonomy" id="3072323"/>
    <lineage>
        <taxon>Bacteria</taxon>
        <taxon>Pseudomonadati</taxon>
        <taxon>Pseudomonadota</taxon>
        <taxon>Alphaproteobacteria</taxon>
        <taxon>Hyphomicrobiales</taxon>
        <taxon>Phyllobacteriaceae</taxon>
        <taxon>Mesorhizobium</taxon>
    </lineage>
</organism>
<comment type="caution">
    <text evidence="4">The sequence shown here is derived from an EMBL/GenBank/DDBJ whole genome shotgun (WGS) entry which is preliminary data.</text>
</comment>
<dbReference type="SMART" id="SM00448">
    <property type="entry name" value="REC"/>
    <property type="match status" value="1"/>
</dbReference>
<dbReference type="EMBL" id="JAVIJF010000012">
    <property type="protein sequence ID" value="MDX8526316.1"/>
    <property type="molecule type" value="Genomic_DNA"/>
</dbReference>
<evidence type="ECO:0000259" key="3">
    <source>
        <dbReference type="PROSITE" id="PS50110"/>
    </source>
</evidence>
<keyword evidence="5" id="KW-1185">Reference proteome</keyword>
<accession>A0ABU4ZQR7</accession>
<proteinExistence type="predicted"/>
<dbReference type="SUPFAM" id="SSF52172">
    <property type="entry name" value="CheY-like"/>
    <property type="match status" value="1"/>
</dbReference>
<dbReference type="InterPro" id="IPR050595">
    <property type="entry name" value="Bact_response_regulator"/>
</dbReference>
<dbReference type="Pfam" id="PF00072">
    <property type="entry name" value="Response_reg"/>
    <property type="match status" value="1"/>
</dbReference>
<evidence type="ECO:0000256" key="1">
    <source>
        <dbReference type="ARBA" id="ARBA00022553"/>
    </source>
</evidence>
<reference evidence="4 5" key="1">
    <citation type="submission" date="2023-08" db="EMBL/GenBank/DDBJ databases">
        <title>Implementing the SeqCode for naming new Mesorhizobium species isolated from Vachellia karroo root nodules.</title>
        <authorList>
            <person name="Van Lill M."/>
        </authorList>
    </citation>
    <scope>NUCLEOTIDE SEQUENCE [LARGE SCALE GENOMIC DNA]</scope>
    <source>
        <strain evidence="4 5">MSK 1335</strain>
    </source>
</reference>
<evidence type="ECO:0000313" key="4">
    <source>
        <dbReference type="EMBL" id="MDX8526316.1"/>
    </source>
</evidence>
<dbReference type="PANTHER" id="PTHR44591:SF21">
    <property type="entry name" value="TWO-COMPONENT RESPONSE REGULATOR"/>
    <property type="match status" value="1"/>
</dbReference>
<keyword evidence="1 2" id="KW-0597">Phosphoprotein</keyword>
<dbReference type="Gene3D" id="3.40.50.2300">
    <property type="match status" value="1"/>
</dbReference>
<dbReference type="Proteomes" id="UP001276840">
    <property type="component" value="Unassembled WGS sequence"/>
</dbReference>
<name>A0ABU4ZQR7_9HYPH</name>
<dbReference type="PROSITE" id="PS50110">
    <property type="entry name" value="RESPONSE_REGULATORY"/>
    <property type="match status" value="1"/>
</dbReference>